<dbReference type="EMBL" id="JADIMB010000050">
    <property type="protein sequence ID" value="MBO8470849.1"/>
    <property type="molecule type" value="Genomic_DNA"/>
</dbReference>
<keyword evidence="2" id="KW-0732">Signal</keyword>
<protein>
    <recommendedName>
        <fullName evidence="5">Secreted protein</fullName>
    </recommendedName>
</protein>
<proteinExistence type="predicted"/>
<evidence type="ECO:0000256" key="2">
    <source>
        <dbReference type="SAM" id="SignalP"/>
    </source>
</evidence>
<feature type="chain" id="PRO_5039263614" description="Secreted protein" evidence="2">
    <location>
        <begin position="34"/>
        <end position="144"/>
    </location>
</feature>
<dbReference type="AlphaFoldDB" id="A0A9D9IDR9"/>
<organism evidence="3 4">
    <name type="scientific">Candidatus Cryptobacteroides faecavium</name>
    <dbReference type="NCBI Taxonomy" id="2840762"/>
    <lineage>
        <taxon>Bacteria</taxon>
        <taxon>Pseudomonadati</taxon>
        <taxon>Bacteroidota</taxon>
        <taxon>Bacteroidia</taxon>
        <taxon>Bacteroidales</taxon>
        <taxon>Candidatus Cryptobacteroides</taxon>
    </lineage>
</organism>
<reference evidence="3" key="1">
    <citation type="submission" date="2020-10" db="EMBL/GenBank/DDBJ databases">
        <authorList>
            <person name="Gilroy R."/>
        </authorList>
    </citation>
    <scope>NUCLEOTIDE SEQUENCE</scope>
    <source>
        <strain evidence="3">B2-22910</strain>
    </source>
</reference>
<feature type="region of interest" description="Disordered" evidence="1">
    <location>
        <begin position="77"/>
        <end position="104"/>
    </location>
</feature>
<comment type="caution">
    <text evidence="3">The sequence shown here is derived from an EMBL/GenBank/DDBJ whole genome shotgun (WGS) entry which is preliminary data.</text>
</comment>
<evidence type="ECO:0000313" key="3">
    <source>
        <dbReference type="EMBL" id="MBO8470849.1"/>
    </source>
</evidence>
<feature type="signal peptide" evidence="2">
    <location>
        <begin position="1"/>
        <end position="33"/>
    </location>
</feature>
<reference evidence="3" key="2">
    <citation type="journal article" date="2021" name="PeerJ">
        <title>Extensive microbial diversity within the chicken gut microbiome revealed by metagenomics and culture.</title>
        <authorList>
            <person name="Gilroy R."/>
            <person name="Ravi A."/>
            <person name="Getino M."/>
            <person name="Pursley I."/>
            <person name="Horton D.L."/>
            <person name="Alikhan N.F."/>
            <person name="Baker D."/>
            <person name="Gharbi K."/>
            <person name="Hall N."/>
            <person name="Watson M."/>
            <person name="Adriaenssens E.M."/>
            <person name="Foster-Nyarko E."/>
            <person name="Jarju S."/>
            <person name="Secka A."/>
            <person name="Antonio M."/>
            <person name="Oren A."/>
            <person name="Chaudhuri R.R."/>
            <person name="La Ragione R."/>
            <person name="Hildebrand F."/>
            <person name="Pallen M.J."/>
        </authorList>
    </citation>
    <scope>NUCLEOTIDE SEQUENCE</scope>
    <source>
        <strain evidence="3">B2-22910</strain>
    </source>
</reference>
<evidence type="ECO:0000256" key="1">
    <source>
        <dbReference type="SAM" id="MobiDB-lite"/>
    </source>
</evidence>
<feature type="compositionally biased region" description="Polar residues" evidence="1">
    <location>
        <begin position="77"/>
        <end position="93"/>
    </location>
</feature>
<evidence type="ECO:0008006" key="5">
    <source>
        <dbReference type="Google" id="ProtNLM"/>
    </source>
</evidence>
<gene>
    <name evidence="3" type="ORF">IAB82_03525</name>
</gene>
<name>A0A9D9IDR9_9BACT</name>
<accession>A0A9D9IDR9</accession>
<sequence length="144" mass="15683">MKRLCKIYAWFHALVLVAAVFCLTGSDSFTASAVACRPDAAVQEPFPGVLIPAAHHGDGRHDTGNIYADTPQIAVPRNTTVSGSPRQQSTAKRTSMPGAPDTTFKDGKVISRSTIFTFISYIGLFPSGLWKEKTRLLSFRKLII</sequence>
<dbReference type="Proteomes" id="UP000823603">
    <property type="component" value="Unassembled WGS sequence"/>
</dbReference>
<evidence type="ECO:0000313" key="4">
    <source>
        <dbReference type="Proteomes" id="UP000823603"/>
    </source>
</evidence>